<evidence type="ECO:0000313" key="1">
    <source>
        <dbReference type="EMBL" id="MBF2717257.1"/>
    </source>
</evidence>
<accession>A0AAE2URM0</accession>
<proteinExistence type="predicted"/>
<sequence length="53" mass="5640">MMVHPLSLDLRMRIAAALSDGMTVRVAAVRFGGHCKLIALNATSGHEELVHAA</sequence>
<evidence type="ECO:0000313" key="2">
    <source>
        <dbReference type="Proteomes" id="UP000655037"/>
    </source>
</evidence>
<comment type="caution">
    <text evidence="1">The sequence shown here is derived from an EMBL/GenBank/DDBJ whole genome shotgun (WGS) entry which is preliminary data.</text>
</comment>
<reference evidence="1" key="1">
    <citation type="submission" date="2020-11" db="EMBL/GenBank/DDBJ databases">
        <title>Agrobacterium vitis strain K377 genome.</title>
        <authorList>
            <person name="Xi H."/>
        </authorList>
    </citation>
    <scope>NUCLEOTIDE SEQUENCE</scope>
    <source>
        <strain evidence="1">K377</strain>
    </source>
</reference>
<dbReference type="Proteomes" id="UP000655037">
    <property type="component" value="Unassembled WGS sequence"/>
</dbReference>
<dbReference type="RefSeq" id="WP_194417109.1">
    <property type="nucleotide sequence ID" value="NZ_JACXXJ020000005.1"/>
</dbReference>
<dbReference type="AlphaFoldDB" id="A0AAE2URM0"/>
<organism evidence="1 2">
    <name type="scientific">Agrobacterium vitis</name>
    <name type="common">Rhizobium vitis</name>
    <dbReference type="NCBI Taxonomy" id="373"/>
    <lineage>
        <taxon>Bacteria</taxon>
        <taxon>Pseudomonadati</taxon>
        <taxon>Pseudomonadota</taxon>
        <taxon>Alphaproteobacteria</taxon>
        <taxon>Hyphomicrobiales</taxon>
        <taxon>Rhizobiaceae</taxon>
        <taxon>Rhizobium/Agrobacterium group</taxon>
        <taxon>Agrobacterium</taxon>
    </lineage>
</organism>
<name>A0AAE2URM0_AGRVI</name>
<protein>
    <submittedName>
        <fullName evidence="1">Uncharacterized protein</fullName>
    </submittedName>
</protein>
<dbReference type="EMBL" id="JACXXJ020000005">
    <property type="protein sequence ID" value="MBF2717257.1"/>
    <property type="molecule type" value="Genomic_DNA"/>
</dbReference>
<gene>
    <name evidence="1" type="ORF">IEI95_023890</name>
</gene>